<organism evidence="1 2">
    <name type="scientific">Megalurothrips usitatus</name>
    <name type="common">bean blossom thrips</name>
    <dbReference type="NCBI Taxonomy" id="439358"/>
    <lineage>
        <taxon>Eukaryota</taxon>
        <taxon>Metazoa</taxon>
        <taxon>Ecdysozoa</taxon>
        <taxon>Arthropoda</taxon>
        <taxon>Hexapoda</taxon>
        <taxon>Insecta</taxon>
        <taxon>Pterygota</taxon>
        <taxon>Neoptera</taxon>
        <taxon>Paraneoptera</taxon>
        <taxon>Thysanoptera</taxon>
        <taxon>Terebrantia</taxon>
        <taxon>Thripoidea</taxon>
        <taxon>Thripidae</taxon>
        <taxon>Megalurothrips</taxon>
    </lineage>
</organism>
<comment type="caution">
    <text evidence="1">The sequence shown here is derived from an EMBL/GenBank/DDBJ whole genome shotgun (WGS) entry which is preliminary data.</text>
</comment>
<sequence>MADMSAGPDDYSLDKFFKERLRSCHVTAKGMITGFVESKASYSELMRDLIVLGCRFSVRSTYSVKTSEAETLQYKTLSPDMQIPFTGSPFHVEGTTYFVCTHGLQYFKSKQEDDSKTGGKNPATKKKQRRINESIKLGCPAKMTVKSLRVYPDYKAVSDSWRRKCVLLKRLKTDLKSDPPPRFEMHYWFAVSQENTHNHERTATLSVQTLHPDIIAEIHRLVSRGITSVPVVKNELVAFVENMFKTASVQPDRSNTAFYPNDKAIYNHIYDYKILKAQKGAEDVKENICVAALAEENASSTVVATPQQDHQISEKCDPDLAVVPALEALEDWQDQQILPSNVVQVLNNNGTLIFMVAQPLDDQGVDRLGNATIESSTNLVNVSLDDNIYTVITDPQTESRILQLNNDSNILISQHCVGPDEIREVLTIPGDNQSIHLESHKKNSVIMGVQGASTTDCVVEDGDGDDACADDTSEFLFVEEDSQTALLMKDVKSSSKELTDLCVLPPSDSLKDNDTSLFPNALESEEPEKDLDMTCELGIKRETVKIPKNRKRLRKNSDIDEDPFQDCHPPSSILESLRDSAQDIINMSYRSSNSQLLQEIASVLEKYSKVLKDDLDLNKKLVNDDIPSLALSGKPTWKAISKVSELSDKTLLHSINSKDLHESSNCSVIGNLGRGGNIYSSESSVDDYDDLIISD</sequence>
<accession>A0AAV7X7H9</accession>
<proteinExistence type="predicted"/>
<gene>
    <name evidence="1" type="ORF">ONE63_004766</name>
</gene>
<reference evidence="1" key="1">
    <citation type="submission" date="2022-12" db="EMBL/GenBank/DDBJ databases">
        <title>Chromosome-level genome assembly of the bean flower thrips Megalurothrips usitatus.</title>
        <authorList>
            <person name="Ma L."/>
            <person name="Liu Q."/>
            <person name="Li H."/>
            <person name="Cai W."/>
        </authorList>
    </citation>
    <scope>NUCLEOTIDE SEQUENCE</scope>
    <source>
        <strain evidence="1">Cailab_2022a</strain>
    </source>
</reference>
<protein>
    <submittedName>
        <fullName evidence="1">Uncharacterized protein</fullName>
    </submittedName>
</protein>
<evidence type="ECO:0000313" key="2">
    <source>
        <dbReference type="Proteomes" id="UP001075354"/>
    </source>
</evidence>
<dbReference type="PANTHER" id="PTHR47456:SF1">
    <property type="entry name" value="PHD-TYPE DOMAIN-CONTAINING PROTEIN"/>
    <property type="match status" value="1"/>
</dbReference>
<dbReference type="Pfam" id="PF15299">
    <property type="entry name" value="ALS2CR8"/>
    <property type="match status" value="1"/>
</dbReference>
<keyword evidence="2" id="KW-1185">Reference proteome</keyword>
<evidence type="ECO:0000313" key="1">
    <source>
        <dbReference type="EMBL" id="KAJ1519480.1"/>
    </source>
</evidence>
<dbReference type="AlphaFoldDB" id="A0AAV7X7H9"/>
<dbReference type="Proteomes" id="UP001075354">
    <property type="component" value="Chromosome 16"/>
</dbReference>
<dbReference type="PANTHER" id="PTHR47456">
    <property type="entry name" value="PHD-TYPE DOMAIN-CONTAINING PROTEIN"/>
    <property type="match status" value="1"/>
</dbReference>
<dbReference type="GO" id="GO:0003700">
    <property type="term" value="F:DNA-binding transcription factor activity"/>
    <property type="evidence" value="ECO:0007669"/>
    <property type="project" value="InterPro"/>
</dbReference>
<name>A0AAV7X7H9_9NEOP</name>
<dbReference type="EMBL" id="JAPTSV010000016">
    <property type="protein sequence ID" value="KAJ1519480.1"/>
    <property type="molecule type" value="Genomic_DNA"/>
</dbReference>
<dbReference type="InterPro" id="IPR029309">
    <property type="entry name" value="CaRF"/>
</dbReference>